<reference evidence="2" key="1">
    <citation type="submission" date="2017-02" db="EMBL/GenBank/DDBJ databases">
        <authorList>
            <person name="Varghese N."/>
            <person name="Submissions S."/>
        </authorList>
    </citation>
    <scope>NUCLEOTIDE SEQUENCE [LARGE SCALE GENOMIC DNA]</scope>
    <source>
        <strain evidence="2">ATCC 27094</strain>
    </source>
</reference>
<keyword evidence="2" id="KW-1185">Reference proteome</keyword>
<protein>
    <recommendedName>
        <fullName evidence="3">Glycosyl transferases group 1</fullName>
    </recommendedName>
</protein>
<dbReference type="Gene3D" id="3.40.50.2000">
    <property type="entry name" value="Glycogen Phosphorylase B"/>
    <property type="match status" value="1"/>
</dbReference>
<dbReference type="AlphaFoldDB" id="A0A1T4TA09"/>
<evidence type="ECO:0008006" key="3">
    <source>
        <dbReference type="Google" id="ProtNLM"/>
    </source>
</evidence>
<evidence type="ECO:0000313" key="2">
    <source>
        <dbReference type="Proteomes" id="UP000190092"/>
    </source>
</evidence>
<dbReference type="EMBL" id="FUWJ01000014">
    <property type="protein sequence ID" value="SKA37226.1"/>
    <property type="molecule type" value="Genomic_DNA"/>
</dbReference>
<proteinExistence type="predicted"/>
<dbReference type="Proteomes" id="UP000190092">
    <property type="component" value="Unassembled WGS sequence"/>
</dbReference>
<gene>
    <name evidence="1" type="ORF">SAMN02745126_05913</name>
</gene>
<dbReference type="STRING" id="225324.SAMN02745126_05913"/>
<organism evidence="1 2">
    <name type="scientific">Enhydrobacter aerosaccus</name>
    <dbReference type="NCBI Taxonomy" id="225324"/>
    <lineage>
        <taxon>Bacteria</taxon>
        <taxon>Pseudomonadati</taxon>
        <taxon>Pseudomonadota</taxon>
        <taxon>Alphaproteobacteria</taxon>
        <taxon>Hyphomicrobiales</taxon>
        <taxon>Enhydrobacter</taxon>
    </lineage>
</organism>
<sequence>MRVFLNLRAGLDRIGAPYRLNNYRHVRNNPEDLVSLIGKPHLLAKFSPQTPIVFGTSIYNHPIDDEQLPAHHLIRQVLVPSEWVKNMFSTVWPNLVSVWPVGIDTHRWAPSPSATKDVDILVYDKIYRRREEYQQTLIEPLMAELRRHGLVIEYLRYGFYAESELLSLSRRTRSMVYLSHHETQGIAVEQMMAAGVPILAWDPGGEWQSLEYLLRGVRFGPVTSVPYWDERCGVKFTNAADLVPAFASFWQGVNGNAFAPREMILDRKLTLEASAETYVGLMEKYRY</sequence>
<accession>A0A1T4TA09</accession>
<name>A0A1T4TA09_9HYPH</name>
<evidence type="ECO:0000313" key="1">
    <source>
        <dbReference type="EMBL" id="SKA37226.1"/>
    </source>
</evidence>
<dbReference type="SUPFAM" id="SSF53756">
    <property type="entry name" value="UDP-Glycosyltransferase/glycogen phosphorylase"/>
    <property type="match status" value="1"/>
</dbReference>